<evidence type="ECO:0000256" key="3">
    <source>
        <dbReference type="ARBA" id="ARBA00007971"/>
    </source>
</evidence>
<evidence type="ECO:0000256" key="7">
    <source>
        <dbReference type="ARBA" id="ARBA00023136"/>
    </source>
</evidence>
<feature type="domain" description="Flagellar M-ring N-terminal" evidence="12">
    <location>
        <begin position="46"/>
        <end position="221"/>
    </location>
</feature>
<dbReference type="EMBL" id="LGSS01000005">
    <property type="protein sequence ID" value="KNF08810.1"/>
    <property type="molecule type" value="Genomic_DNA"/>
</dbReference>
<feature type="domain" description="Flagellar M-ring C-terminal" evidence="13">
    <location>
        <begin position="254"/>
        <end position="411"/>
    </location>
</feature>
<proteinExistence type="inferred from homology"/>
<feature type="transmembrane region" description="Helical" evidence="11">
    <location>
        <begin position="27"/>
        <end position="46"/>
    </location>
</feature>
<dbReference type="GO" id="GO:0071973">
    <property type="term" value="P:bacterial-type flagellum-dependent cell motility"/>
    <property type="evidence" value="ECO:0007669"/>
    <property type="project" value="InterPro"/>
</dbReference>
<dbReference type="Pfam" id="PF01514">
    <property type="entry name" value="YscJ_FliF"/>
    <property type="match status" value="1"/>
</dbReference>
<dbReference type="Proteomes" id="UP000037267">
    <property type="component" value="Unassembled WGS sequence"/>
</dbReference>
<feature type="compositionally biased region" description="Polar residues" evidence="10">
    <location>
        <begin position="306"/>
        <end position="322"/>
    </location>
</feature>
<accession>A0A0L0WBS5</accession>
<keyword evidence="6 11" id="KW-1133">Transmembrane helix</keyword>
<evidence type="ECO:0000256" key="9">
    <source>
        <dbReference type="PIRNR" id="PIRNR004862"/>
    </source>
</evidence>
<reference evidence="15" key="1">
    <citation type="submission" date="2015-07" db="EMBL/GenBank/DDBJ databases">
        <title>Draft genome sequence of the purine-degrading Gottschalkia purinilyticum DSM 1384 (formerly Clostridium purinilyticum).</title>
        <authorList>
            <person name="Poehlein A."/>
            <person name="Schiel-Bengelsdorf B."/>
            <person name="Bengelsdorf F.R."/>
            <person name="Daniel R."/>
            <person name="Duerre P."/>
        </authorList>
    </citation>
    <scope>NUCLEOTIDE SEQUENCE [LARGE SCALE GENOMIC DNA]</scope>
    <source>
        <strain evidence="15">DSM 1384</strain>
    </source>
</reference>
<keyword evidence="14" id="KW-0969">Cilium</keyword>
<evidence type="ECO:0000256" key="2">
    <source>
        <dbReference type="ARBA" id="ARBA00004651"/>
    </source>
</evidence>
<organism evidence="14 15">
    <name type="scientific">Gottschalkia purinilytica</name>
    <name type="common">Clostridium purinilyticum</name>
    <dbReference type="NCBI Taxonomy" id="1503"/>
    <lineage>
        <taxon>Bacteria</taxon>
        <taxon>Bacillati</taxon>
        <taxon>Bacillota</taxon>
        <taxon>Tissierellia</taxon>
        <taxon>Tissierellales</taxon>
        <taxon>Gottschalkiaceae</taxon>
        <taxon>Gottschalkia</taxon>
    </lineage>
</organism>
<dbReference type="InterPro" id="IPR006182">
    <property type="entry name" value="FliF_N_dom"/>
</dbReference>
<dbReference type="GO" id="GO:0009431">
    <property type="term" value="C:bacterial-type flagellum basal body, MS ring"/>
    <property type="evidence" value="ECO:0007669"/>
    <property type="project" value="InterPro"/>
</dbReference>
<sequence>MGETFERIRNQLNEFWQGLDKSKKIKLGVASLLLIVGITGIIYFTTRTKYEVLYDNLTPKEAGEITKKLDEQGITWKQENKGNTLLVPTEMRDKAKMDLAVEGLPKERYSFDNAFSDIDWTTTEFDKKQKMKYALENSLAKDISSMDGIESAEVHMKVPEDSGYVIKETDKPTASVYLTLDKNTPIKVSKIKGIQHLVANAVGGMEAQDVSIIDNKGKLLSDNKGNDEIDDLNNQLAIQQAMQEKLNTSIKEFLEKAFGPGNVDIRTSIKMNFDTEVTNVKEFKPPIEGSEEGIPRSKEESEESMDNVSGGQVPGTETNAQDQAPEYVQTETGSNKYNKNNSTINYEINETNKQVKRGPGEIESVSVAVLINEDVIGEGLTDEKKKEITNLVSNATAGARTEQVEVSAISFNNGQAKSEESTESDGGLPLWAWMLVGALALAGVSGAVIYRRKKLQEAEELEQEELENIMEDTISEIPEMEEIDFGSEKSQMKEQISKFIDKKPEMVAQLLRTWLNEE</sequence>
<evidence type="ECO:0000256" key="6">
    <source>
        <dbReference type="ARBA" id="ARBA00022989"/>
    </source>
</evidence>
<keyword evidence="15" id="KW-1185">Reference proteome</keyword>
<dbReference type="NCBIfam" id="TIGR00206">
    <property type="entry name" value="fliF"/>
    <property type="match status" value="1"/>
</dbReference>
<evidence type="ECO:0000259" key="12">
    <source>
        <dbReference type="Pfam" id="PF01514"/>
    </source>
</evidence>
<keyword evidence="4" id="KW-1003">Cell membrane</keyword>
<dbReference type="GO" id="GO:0003774">
    <property type="term" value="F:cytoskeletal motor activity"/>
    <property type="evidence" value="ECO:0007669"/>
    <property type="project" value="InterPro"/>
</dbReference>
<keyword evidence="5 11" id="KW-0812">Transmembrane</keyword>
<keyword evidence="14" id="KW-0966">Cell projection</keyword>
<dbReference type="OrthoDB" id="9807026at2"/>
<comment type="function">
    <text evidence="9">The M ring may be actively involved in energy transduction.</text>
</comment>
<dbReference type="InterPro" id="IPR000067">
    <property type="entry name" value="FlgMring_FliF"/>
</dbReference>
<comment type="subcellular location">
    <subcellularLocation>
        <location evidence="1 9">Bacterial flagellum basal body</location>
    </subcellularLocation>
    <subcellularLocation>
        <location evidence="2">Cell membrane</location>
        <topology evidence="2">Multi-pass membrane protein</topology>
    </subcellularLocation>
</comment>
<evidence type="ECO:0000256" key="5">
    <source>
        <dbReference type="ARBA" id="ARBA00022692"/>
    </source>
</evidence>
<evidence type="ECO:0000256" key="1">
    <source>
        <dbReference type="ARBA" id="ARBA00004117"/>
    </source>
</evidence>
<evidence type="ECO:0000256" key="10">
    <source>
        <dbReference type="SAM" id="MobiDB-lite"/>
    </source>
</evidence>
<feature type="transmembrane region" description="Helical" evidence="11">
    <location>
        <begin position="430"/>
        <end position="450"/>
    </location>
</feature>
<dbReference type="Gene3D" id="3.30.300.30">
    <property type="match status" value="1"/>
</dbReference>
<dbReference type="RefSeq" id="WP_050354908.1">
    <property type="nucleotide sequence ID" value="NZ_LGSS01000005.1"/>
</dbReference>
<evidence type="ECO:0000313" key="14">
    <source>
        <dbReference type="EMBL" id="KNF08810.1"/>
    </source>
</evidence>
<feature type="region of interest" description="Disordered" evidence="10">
    <location>
        <begin position="281"/>
        <end position="343"/>
    </location>
</feature>
<protein>
    <recommendedName>
        <fullName evidence="9">Flagellar M-ring protein</fullName>
    </recommendedName>
</protein>
<dbReference type="InterPro" id="IPR043427">
    <property type="entry name" value="YscJ/FliF"/>
</dbReference>
<evidence type="ECO:0000313" key="15">
    <source>
        <dbReference type="Proteomes" id="UP000037267"/>
    </source>
</evidence>
<evidence type="ECO:0000259" key="13">
    <source>
        <dbReference type="Pfam" id="PF08345"/>
    </source>
</evidence>
<dbReference type="PRINTS" id="PR01009">
    <property type="entry name" value="FLGMRINGFLIF"/>
</dbReference>
<comment type="similarity">
    <text evidence="3 9">Belongs to the FliF family.</text>
</comment>
<dbReference type="InterPro" id="IPR013556">
    <property type="entry name" value="Flag_M-ring_C"/>
</dbReference>
<dbReference type="PANTHER" id="PTHR30046">
    <property type="entry name" value="FLAGELLAR M-RING PROTEIN"/>
    <property type="match status" value="1"/>
</dbReference>
<dbReference type="AlphaFoldDB" id="A0A0L0WBS5"/>
<dbReference type="GO" id="GO:0005886">
    <property type="term" value="C:plasma membrane"/>
    <property type="evidence" value="ECO:0007669"/>
    <property type="project" value="UniProtKB-SubCell"/>
</dbReference>
<comment type="caution">
    <text evidence="14">The sequence shown here is derived from an EMBL/GenBank/DDBJ whole genome shotgun (WGS) entry which is preliminary data.</text>
</comment>
<evidence type="ECO:0000256" key="11">
    <source>
        <dbReference type="SAM" id="Phobius"/>
    </source>
</evidence>
<feature type="compositionally biased region" description="Polar residues" evidence="10">
    <location>
        <begin position="329"/>
        <end position="343"/>
    </location>
</feature>
<dbReference type="PIRSF" id="PIRSF004862">
    <property type="entry name" value="FliF"/>
    <property type="match status" value="1"/>
</dbReference>
<evidence type="ECO:0000256" key="4">
    <source>
        <dbReference type="ARBA" id="ARBA00022475"/>
    </source>
</evidence>
<name>A0A0L0WBS5_GOTPU</name>
<dbReference type="PANTHER" id="PTHR30046:SF0">
    <property type="entry name" value="FLAGELLAR M-RING PROTEIN"/>
    <property type="match status" value="1"/>
</dbReference>
<keyword evidence="14" id="KW-0282">Flagellum</keyword>
<dbReference type="STRING" id="1503.CLPU_5c01170"/>
<dbReference type="InterPro" id="IPR045851">
    <property type="entry name" value="AMP-bd_C_sf"/>
</dbReference>
<keyword evidence="8 9" id="KW-0975">Bacterial flagellum</keyword>
<gene>
    <name evidence="14" type="primary">fliF</name>
    <name evidence="14" type="ORF">CLPU_5c01170</name>
</gene>
<evidence type="ECO:0000256" key="8">
    <source>
        <dbReference type="ARBA" id="ARBA00023143"/>
    </source>
</evidence>
<dbReference type="Pfam" id="PF08345">
    <property type="entry name" value="YscJ_FliF_C"/>
    <property type="match status" value="1"/>
</dbReference>
<keyword evidence="7 11" id="KW-0472">Membrane</keyword>